<dbReference type="EMBL" id="VSSQ01022349">
    <property type="protein sequence ID" value="MPM68609.1"/>
    <property type="molecule type" value="Genomic_DNA"/>
</dbReference>
<proteinExistence type="predicted"/>
<protein>
    <submittedName>
        <fullName evidence="1">Uncharacterized protein</fullName>
    </submittedName>
</protein>
<reference evidence="1" key="1">
    <citation type="submission" date="2019-08" db="EMBL/GenBank/DDBJ databases">
        <authorList>
            <person name="Kucharzyk K."/>
            <person name="Murdoch R.W."/>
            <person name="Higgins S."/>
            <person name="Loffler F."/>
        </authorList>
    </citation>
    <scope>NUCLEOTIDE SEQUENCE</scope>
</reference>
<gene>
    <name evidence="1" type="ORF">SDC9_115543</name>
</gene>
<sequence>MTVSTISKTIITFHCLAPLATKENESIIIEKSMYGNPFAREFPNKEISKPAAPEA</sequence>
<dbReference type="AlphaFoldDB" id="A0A645BT55"/>
<comment type="caution">
    <text evidence="1">The sequence shown here is derived from an EMBL/GenBank/DDBJ whole genome shotgun (WGS) entry which is preliminary data.</text>
</comment>
<name>A0A645BT55_9ZZZZ</name>
<organism evidence="1">
    <name type="scientific">bioreactor metagenome</name>
    <dbReference type="NCBI Taxonomy" id="1076179"/>
    <lineage>
        <taxon>unclassified sequences</taxon>
        <taxon>metagenomes</taxon>
        <taxon>ecological metagenomes</taxon>
    </lineage>
</organism>
<accession>A0A645BT55</accession>
<evidence type="ECO:0000313" key="1">
    <source>
        <dbReference type="EMBL" id="MPM68609.1"/>
    </source>
</evidence>